<evidence type="ECO:0000313" key="2">
    <source>
        <dbReference type="Proteomes" id="UP000679725"/>
    </source>
</evidence>
<gene>
    <name evidence="1" type="ORF">DYBT9623_04123</name>
</gene>
<evidence type="ECO:0008006" key="3">
    <source>
        <dbReference type="Google" id="ProtNLM"/>
    </source>
</evidence>
<sequence length="438" mass="48788">MKKLLPVFLILFLGCKKEEFTLAPVVSYVDFSIKELRIAGVPDGNIKFGGTSIFVTLPADYRHGNVLKVAIKTNRDFVVETDVSNGINFEAKDVLLSVASPTFSNASFRMFVKPTAPLKVIPQGARDVTVGAEAYVSLAFQNFGTISTHGADYVARDKLQVTLKNTESGDTIVLDRYQVGHDSLDRGIVMLNLPVTASAGKYEAEVQWGNRLAKVPYPINIKYGKLALDAKRWSFDRSKTDKILVSGYNIYPDSKYEILIENDFMPLRRYELTRDNYNSLSLKLPAEIKSGNYKAQILVDNKPYHVSTYEGDPATNLLINSSENQPVISFVSQPSLLISSGCNYYKPTNTISRIQDIVSNSWAAGESDIKLKLVNRATRKAFLLTSNNPRFRVMCFGPTFDQYTIPKEVPNGEYEIYSAVESAPIKISEPLGQIITIK</sequence>
<keyword evidence="2" id="KW-1185">Reference proteome</keyword>
<organism evidence="1 2">
    <name type="scientific">Dyadobacter linearis</name>
    <dbReference type="NCBI Taxonomy" id="2823330"/>
    <lineage>
        <taxon>Bacteria</taxon>
        <taxon>Pseudomonadati</taxon>
        <taxon>Bacteroidota</taxon>
        <taxon>Cytophagia</taxon>
        <taxon>Cytophagales</taxon>
        <taxon>Spirosomataceae</taxon>
        <taxon>Dyadobacter</taxon>
    </lineage>
</organism>
<evidence type="ECO:0000313" key="1">
    <source>
        <dbReference type="EMBL" id="CAG5072346.1"/>
    </source>
</evidence>
<dbReference type="RefSeq" id="WP_215235411.1">
    <property type="nucleotide sequence ID" value="NZ_CAJRAU010000006.1"/>
</dbReference>
<dbReference type="Proteomes" id="UP000679725">
    <property type="component" value="Unassembled WGS sequence"/>
</dbReference>
<proteinExistence type="predicted"/>
<protein>
    <recommendedName>
        <fullName evidence="3">DUF1735 domain-containing protein</fullName>
    </recommendedName>
</protein>
<dbReference type="PROSITE" id="PS51257">
    <property type="entry name" value="PROKAR_LIPOPROTEIN"/>
    <property type="match status" value="1"/>
</dbReference>
<comment type="caution">
    <text evidence="1">The sequence shown here is derived from an EMBL/GenBank/DDBJ whole genome shotgun (WGS) entry which is preliminary data.</text>
</comment>
<accession>A0ABM8UV32</accession>
<name>A0ABM8UV32_9BACT</name>
<dbReference type="EMBL" id="CAJRAU010000006">
    <property type="protein sequence ID" value="CAG5072346.1"/>
    <property type="molecule type" value="Genomic_DNA"/>
</dbReference>
<reference evidence="1 2" key="1">
    <citation type="submission" date="2021-04" db="EMBL/GenBank/DDBJ databases">
        <authorList>
            <person name="Rodrigo-Torres L."/>
            <person name="Arahal R. D."/>
            <person name="Lucena T."/>
        </authorList>
    </citation>
    <scope>NUCLEOTIDE SEQUENCE [LARGE SCALE GENOMIC DNA]</scope>
    <source>
        <strain evidence="1 2">CECT 9623</strain>
    </source>
</reference>